<protein>
    <submittedName>
        <fullName evidence="3">Activator of Hsp90 ATPase 1 family protein</fullName>
    </submittedName>
</protein>
<dbReference type="SUPFAM" id="SSF55961">
    <property type="entry name" value="Bet v1-like"/>
    <property type="match status" value="1"/>
</dbReference>
<feature type="domain" description="Activator of Hsp90 ATPase homologue 1/2-like C-terminal" evidence="2">
    <location>
        <begin position="22"/>
        <end position="149"/>
    </location>
</feature>
<sequence length="161" mass="17721">MKSTAANSLSNTQVEVVRSFAAPLESVWNVFTQPELVSRWMPSPPGWSMPVSEMDFRVGGTYENRFRDDQTGQEFGLVGQFREIEPMSRIVQHERHAQGGAAEETGIDSVITITFEETNGVTTVSTLLDYPTPQAREAALATGMTELMEMGYGVIDELLAG</sequence>
<dbReference type="RefSeq" id="WP_013627068.1">
    <property type="nucleotide sequence ID" value="NC_015174.1"/>
</dbReference>
<reference evidence="4" key="1">
    <citation type="submission" date="2011-02" db="EMBL/GenBank/DDBJ databases">
        <title>The complete genome of Planctomyces brasiliensis DSM 5305.</title>
        <authorList>
            <person name="Lucas S."/>
            <person name="Copeland A."/>
            <person name="Lapidus A."/>
            <person name="Bruce D."/>
            <person name="Goodwin L."/>
            <person name="Pitluck S."/>
            <person name="Kyrpides N."/>
            <person name="Mavromatis K."/>
            <person name="Pagani I."/>
            <person name="Ivanova N."/>
            <person name="Ovchinnikova G."/>
            <person name="Lu M."/>
            <person name="Detter J.C."/>
            <person name="Han C."/>
            <person name="Land M."/>
            <person name="Hauser L."/>
            <person name="Markowitz V."/>
            <person name="Cheng J.-F."/>
            <person name="Hugenholtz P."/>
            <person name="Woyke T."/>
            <person name="Wu D."/>
            <person name="Tindall B."/>
            <person name="Pomrenke H.G."/>
            <person name="Brambilla E."/>
            <person name="Klenk H.-P."/>
            <person name="Eisen J.A."/>
        </authorList>
    </citation>
    <scope>NUCLEOTIDE SEQUENCE [LARGE SCALE GENOMIC DNA]</scope>
    <source>
        <strain evidence="4">ATCC 49424 / DSM 5305 / JCM 21570 / NBRC 103401 / IFAM 1448</strain>
    </source>
</reference>
<name>F0SG37_RUBBR</name>
<dbReference type="OrthoDB" id="9805228at2"/>
<proteinExistence type="inferred from homology"/>
<dbReference type="HOGENOM" id="CLU_108923_6_1_0"/>
<dbReference type="InterPro" id="IPR013538">
    <property type="entry name" value="ASHA1/2-like_C"/>
</dbReference>
<accession>F0SG37</accession>
<evidence type="ECO:0000259" key="2">
    <source>
        <dbReference type="Pfam" id="PF08327"/>
    </source>
</evidence>
<dbReference type="AlphaFoldDB" id="F0SG37"/>
<dbReference type="eggNOG" id="COG3832">
    <property type="taxonomic scope" value="Bacteria"/>
</dbReference>
<evidence type="ECO:0000256" key="1">
    <source>
        <dbReference type="ARBA" id="ARBA00006817"/>
    </source>
</evidence>
<dbReference type="EMBL" id="CP002546">
    <property type="protein sequence ID" value="ADY58326.1"/>
    <property type="molecule type" value="Genomic_DNA"/>
</dbReference>
<dbReference type="Proteomes" id="UP000006860">
    <property type="component" value="Chromosome"/>
</dbReference>
<dbReference type="InterPro" id="IPR023393">
    <property type="entry name" value="START-like_dom_sf"/>
</dbReference>
<dbReference type="KEGG" id="pbs:Plabr_0699"/>
<evidence type="ECO:0000313" key="4">
    <source>
        <dbReference type="Proteomes" id="UP000006860"/>
    </source>
</evidence>
<gene>
    <name evidence="3" type="ordered locus">Plabr_0699</name>
</gene>
<comment type="similarity">
    <text evidence="1">Belongs to the AHA1 family.</text>
</comment>
<dbReference type="Pfam" id="PF08327">
    <property type="entry name" value="AHSA1"/>
    <property type="match status" value="1"/>
</dbReference>
<evidence type="ECO:0000313" key="3">
    <source>
        <dbReference type="EMBL" id="ADY58326.1"/>
    </source>
</evidence>
<keyword evidence="4" id="KW-1185">Reference proteome</keyword>
<dbReference type="Gene3D" id="3.30.530.20">
    <property type="match status" value="1"/>
</dbReference>
<organism evidence="3 4">
    <name type="scientific">Rubinisphaera brasiliensis (strain ATCC 49424 / DSM 5305 / JCM 21570 / IAM 15109 / NBRC 103401 / IFAM 1448)</name>
    <name type="common">Planctomyces brasiliensis</name>
    <dbReference type="NCBI Taxonomy" id="756272"/>
    <lineage>
        <taxon>Bacteria</taxon>
        <taxon>Pseudomonadati</taxon>
        <taxon>Planctomycetota</taxon>
        <taxon>Planctomycetia</taxon>
        <taxon>Planctomycetales</taxon>
        <taxon>Planctomycetaceae</taxon>
        <taxon>Rubinisphaera</taxon>
    </lineage>
</organism>